<accession>A0AAD5QBB9</accession>
<dbReference type="EMBL" id="JAKCXM010000037">
    <property type="protein sequence ID" value="KAJ0406031.1"/>
    <property type="molecule type" value="Genomic_DNA"/>
</dbReference>
<feature type="coiled-coil region" evidence="1">
    <location>
        <begin position="58"/>
        <end position="162"/>
    </location>
</feature>
<feature type="coiled-coil region" evidence="1">
    <location>
        <begin position="189"/>
        <end position="230"/>
    </location>
</feature>
<organism evidence="2 3">
    <name type="scientific">Pythium insidiosum</name>
    <name type="common">Pythiosis disease agent</name>
    <dbReference type="NCBI Taxonomy" id="114742"/>
    <lineage>
        <taxon>Eukaryota</taxon>
        <taxon>Sar</taxon>
        <taxon>Stramenopiles</taxon>
        <taxon>Oomycota</taxon>
        <taxon>Peronosporomycetes</taxon>
        <taxon>Pythiales</taxon>
        <taxon>Pythiaceae</taxon>
        <taxon>Pythium</taxon>
    </lineage>
</organism>
<dbReference type="Proteomes" id="UP001209570">
    <property type="component" value="Unassembled WGS sequence"/>
</dbReference>
<protein>
    <submittedName>
        <fullName evidence="2">Uncharacterized protein</fullName>
    </submittedName>
</protein>
<sequence>MTSSMELAPALSVAELFDAHATRAAFQRLVDVINSQAAHVRALEARLAAVEATHAAAVHAQQRSVQQLDVVVAQLERQQDEAARVCEALTDQHSSLEGLASDVRQLRATASETQQQLDRHERATDLAVQQLRKSETATTAIANRLRDELDALHARATALDHRVDCKLDKAELPRLEGVVAQIHAFAPTADELTARAAALEADAASTQRSLQQLATQAADSAARLVELQRSMETMSRRQSDHQLFCDSLVVPQLERHAADAQALGRTANQLVERAVSLESSHRALASKLTSVSTALSDALQRERLEWESALAAKAAQDDLSQLQRDLATKAPQTDVERLAARLSTHLTAFAQTERHVQVATRAVSSSGSSSVAVRKPRAVPA</sequence>
<dbReference type="AlphaFoldDB" id="A0AAD5QBB9"/>
<keyword evidence="3" id="KW-1185">Reference proteome</keyword>
<comment type="caution">
    <text evidence="2">The sequence shown here is derived from an EMBL/GenBank/DDBJ whole genome shotgun (WGS) entry which is preliminary data.</text>
</comment>
<name>A0AAD5QBB9_PYTIN</name>
<evidence type="ECO:0000256" key="1">
    <source>
        <dbReference type="SAM" id="Coils"/>
    </source>
</evidence>
<proteinExistence type="predicted"/>
<gene>
    <name evidence="2" type="ORF">P43SY_010087</name>
</gene>
<reference evidence="2" key="1">
    <citation type="submission" date="2021-12" db="EMBL/GenBank/DDBJ databases">
        <title>Prjna785345.</title>
        <authorList>
            <person name="Rujirawat T."/>
            <person name="Krajaejun T."/>
        </authorList>
    </citation>
    <scope>NUCLEOTIDE SEQUENCE</scope>
    <source>
        <strain evidence="2">Pi057C3</strain>
    </source>
</reference>
<keyword evidence="1" id="KW-0175">Coiled coil</keyword>
<evidence type="ECO:0000313" key="2">
    <source>
        <dbReference type="EMBL" id="KAJ0406031.1"/>
    </source>
</evidence>
<evidence type="ECO:0000313" key="3">
    <source>
        <dbReference type="Proteomes" id="UP001209570"/>
    </source>
</evidence>